<reference evidence="7" key="1">
    <citation type="submission" date="2022-11" db="EMBL/GenBank/DDBJ databases">
        <title>Lacrimispora xylanolytica sy1, complete genome.</title>
        <authorList>
            <person name="Choi S."/>
        </authorList>
    </citation>
    <scope>NUCLEOTIDE SEQUENCE</scope>
    <source>
        <strain evidence="7">Sy1</strain>
    </source>
</reference>
<keyword evidence="8" id="KW-1185">Reference proteome</keyword>
<dbReference type="InterPro" id="IPR036866">
    <property type="entry name" value="RibonucZ/Hydroxyglut_hydro"/>
</dbReference>
<accession>A0ABY7A8R4</accession>
<evidence type="ECO:0000313" key="7">
    <source>
        <dbReference type="EMBL" id="WAJ23060.1"/>
    </source>
</evidence>
<comment type="cofactor">
    <cofactor evidence="1">
        <name>Zn(2+)</name>
        <dbReference type="ChEBI" id="CHEBI:29105"/>
    </cofactor>
</comment>
<evidence type="ECO:0000256" key="3">
    <source>
        <dbReference type="ARBA" id="ARBA00022723"/>
    </source>
</evidence>
<evidence type="ECO:0000256" key="5">
    <source>
        <dbReference type="ARBA" id="ARBA00022833"/>
    </source>
</evidence>
<dbReference type="InterPro" id="IPR051013">
    <property type="entry name" value="MBL_superfamily_lactonases"/>
</dbReference>
<dbReference type="Proteomes" id="UP001163115">
    <property type="component" value="Chromosome"/>
</dbReference>
<dbReference type="SUPFAM" id="SSF56281">
    <property type="entry name" value="Metallo-hydrolase/oxidoreductase"/>
    <property type="match status" value="1"/>
</dbReference>
<dbReference type="SMART" id="SM00849">
    <property type="entry name" value="Lactamase_B"/>
    <property type="match status" value="1"/>
</dbReference>
<evidence type="ECO:0000313" key="8">
    <source>
        <dbReference type="Proteomes" id="UP001163115"/>
    </source>
</evidence>
<evidence type="ECO:0000256" key="4">
    <source>
        <dbReference type="ARBA" id="ARBA00022801"/>
    </source>
</evidence>
<comment type="similarity">
    <text evidence="2">Belongs to the metallo-beta-lactamase superfamily.</text>
</comment>
<sequence length="249" mass="27887">MKIEAVRLYEGGYMTQPFAMGGGVSEPIFDETKTYPSSLQNYVIDTGSEVILIDTGIPKESPDAPPKEGQKIYQGKRIDDYMTALEKLGYRPEQVTKILLTHKHPDHSGELRSFPHAKIYLSGAEADALKLEGDNIIRVTYEDGPYHNFEKSEKIAEGVYFLPAPGHTKGNSIVIVEADGLFYMIHGDITYTDAALIENRLSVVFEDVEAARETLLKARTFIQENPTVYLSTHTPESLTSLEEKRIMKL</sequence>
<evidence type="ECO:0000259" key="6">
    <source>
        <dbReference type="SMART" id="SM00849"/>
    </source>
</evidence>
<dbReference type="Gene3D" id="3.60.15.10">
    <property type="entry name" value="Ribonuclease Z/Hydroxyacylglutathione hydrolase-like"/>
    <property type="match status" value="1"/>
</dbReference>
<dbReference type="PANTHER" id="PTHR42978">
    <property type="entry name" value="QUORUM-QUENCHING LACTONASE YTNP-RELATED-RELATED"/>
    <property type="match status" value="1"/>
</dbReference>
<keyword evidence="3" id="KW-0479">Metal-binding</keyword>
<protein>
    <submittedName>
        <fullName evidence="7">MBL fold metallo-hydrolase</fullName>
    </submittedName>
</protein>
<evidence type="ECO:0000256" key="1">
    <source>
        <dbReference type="ARBA" id="ARBA00001947"/>
    </source>
</evidence>
<name>A0ABY7A8R4_9FIRM</name>
<keyword evidence="5" id="KW-0862">Zinc</keyword>
<dbReference type="RefSeq" id="WP_268114645.1">
    <property type="nucleotide sequence ID" value="NZ_CP113524.1"/>
</dbReference>
<proteinExistence type="inferred from homology"/>
<dbReference type="InterPro" id="IPR001279">
    <property type="entry name" value="Metallo-B-lactamas"/>
</dbReference>
<evidence type="ECO:0000256" key="2">
    <source>
        <dbReference type="ARBA" id="ARBA00007749"/>
    </source>
</evidence>
<keyword evidence="4" id="KW-0378">Hydrolase</keyword>
<organism evidence="7 8">
    <name type="scientific">Lacrimispora xylanolytica</name>
    <dbReference type="NCBI Taxonomy" id="29375"/>
    <lineage>
        <taxon>Bacteria</taxon>
        <taxon>Bacillati</taxon>
        <taxon>Bacillota</taxon>
        <taxon>Clostridia</taxon>
        <taxon>Lachnospirales</taxon>
        <taxon>Lachnospiraceae</taxon>
        <taxon>Lacrimispora</taxon>
    </lineage>
</organism>
<gene>
    <name evidence="7" type="ORF">OW255_16025</name>
</gene>
<feature type="domain" description="Metallo-beta-lactamase" evidence="6">
    <location>
        <begin position="38"/>
        <end position="233"/>
    </location>
</feature>
<dbReference type="EMBL" id="CP113524">
    <property type="protein sequence ID" value="WAJ23060.1"/>
    <property type="molecule type" value="Genomic_DNA"/>
</dbReference>
<dbReference type="PANTHER" id="PTHR42978:SF2">
    <property type="entry name" value="102 KBASES UNSTABLE REGION: FROM 1 TO 119443"/>
    <property type="match status" value="1"/>
</dbReference>
<dbReference type="Pfam" id="PF00753">
    <property type="entry name" value="Lactamase_B"/>
    <property type="match status" value="1"/>
</dbReference>